<dbReference type="InterPro" id="IPR004027">
    <property type="entry name" value="SEC_C_motif"/>
</dbReference>
<sequence length="847" mass="93607">MTVWWLPAEEFVRVRRLWPEFDAEWAGGDFSSYCLRHEGILRDLTPLAERFAIARVTVDAYLSWCDSEELVPWVEDHLTRYAAEAESISIDWPPRAEAPCWCGSDRRYADCCGIPISVTPLRAQWLSGLIHEFTAKQTWHATRAFVLRHPELREDAAAEVLTRLRVRYAHNSASADTLDGVRRLLDRCREAGTEVAFDEQLKWKVADTEEVPELLGRAVREVEHAQRLAEASPTEDTLGAVVSAWQRQAETADLLGRPVGERSTSWLGLAVACVRRGAVTNSFEDAVAATEAMGRVIEQLSPDSPERLGRTTEHAQLYRFMRLRAETDESLDRVVDALRQDLDACPEPFKAPYLAPLAEALQDRFERWGSLTDLDRQIESYQTLLRLNGPEDELHLLHANRLGLALRQRSLLRSNLHDLDEAVHVLEAASRRSTRASTEALGLVTNLGLCLRLRYEHMGRTSDLNNAVSAHRNVLALCSEDSEYRPYGLNNLGVVHSTRYRRLGDIADLERSIQLLRESVARTSEGDPVLWERLHNLAGALVAQAIERPTEKSLASALDTVHRVAACAPSGTVHRFLIPGWQSSLLSRRYLLRGQISDLDSAITFGEQALSVLPAGAGERGRLVDDLGHSLLARFERQGVRTDLERALELFEFALAVPRARWPGLPAQLRGLARALTLAEQNERATEIYRLASSDPDRGDLRSRFAAACDWAVRAAANGDGEHTAEAARHASVSARRITQIWSEGGTESAHKFGHLIQMAATVREALAGSLYEGPAIGEFAAVHALFSDAGRGGLPAAADPGLSERLRQLERSSLDSAGSANASAALRAAWAALDRASVTASPGKES</sequence>
<comment type="caution">
    <text evidence="1">The sequence shown here is derived from an EMBL/GenBank/DDBJ whole genome shotgun (WGS) entry which is preliminary data.</text>
</comment>
<name>A0A1E5P3S7_9ACTN</name>
<evidence type="ECO:0000313" key="1">
    <source>
        <dbReference type="EMBL" id="OEJ24193.1"/>
    </source>
</evidence>
<dbReference type="AlphaFoldDB" id="A0A1E5P3S7"/>
<organism evidence="1 2">
    <name type="scientific">Streptomyces agglomeratus</name>
    <dbReference type="NCBI Taxonomy" id="285458"/>
    <lineage>
        <taxon>Bacteria</taxon>
        <taxon>Bacillati</taxon>
        <taxon>Actinomycetota</taxon>
        <taxon>Actinomycetes</taxon>
        <taxon>Kitasatosporales</taxon>
        <taxon>Streptomycetaceae</taxon>
        <taxon>Streptomyces</taxon>
    </lineage>
</organism>
<dbReference type="EMBL" id="MEHJ01000001">
    <property type="protein sequence ID" value="OEJ24193.1"/>
    <property type="molecule type" value="Genomic_DNA"/>
</dbReference>
<dbReference type="Gene3D" id="1.25.40.10">
    <property type="entry name" value="Tetratricopeptide repeat domain"/>
    <property type="match status" value="1"/>
</dbReference>
<reference evidence="1 2" key="1">
    <citation type="submission" date="2016-08" db="EMBL/GenBank/DDBJ databases">
        <title>Complete genome sequence of Streptomyces agglomeratus strain 6-3-2, a novel anti-MRSA actinomycete isolated from Wuli of Tebit, China.</title>
        <authorList>
            <person name="Chen X."/>
        </authorList>
    </citation>
    <scope>NUCLEOTIDE SEQUENCE [LARGE SCALE GENOMIC DNA]</scope>
    <source>
        <strain evidence="1 2">6-3-2</strain>
    </source>
</reference>
<dbReference type="InterPro" id="IPR011990">
    <property type="entry name" value="TPR-like_helical_dom_sf"/>
</dbReference>
<dbReference type="Proteomes" id="UP000095759">
    <property type="component" value="Unassembled WGS sequence"/>
</dbReference>
<keyword evidence="2" id="KW-1185">Reference proteome</keyword>
<gene>
    <name evidence="1" type="ORF">AS594_06540</name>
</gene>
<evidence type="ECO:0008006" key="3">
    <source>
        <dbReference type="Google" id="ProtNLM"/>
    </source>
</evidence>
<protein>
    <recommendedName>
        <fullName evidence="3">SEC-C domain-containing protein</fullName>
    </recommendedName>
</protein>
<proteinExistence type="predicted"/>
<accession>A0A1E5P3S7</accession>
<evidence type="ECO:0000313" key="2">
    <source>
        <dbReference type="Proteomes" id="UP000095759"/>
    </source>
</evidence>
<dbReference type="STRING" id="285458.BGM19_30255"/>
<dbReference type="Pfam" id="PF02810">
    <property type="entry name" value="SEC-C"/>
    <property type="match status" value="1"/>
</dbReference>